<dbReference type="PANTHER" id="PTHR44216">
    <property type="entry name" value="PROTEIN O-MANNOSYL-TRANSFERASE TMTC2"/>
    <property type="match status" value="1"/>
</dbReference>
<dbReference type="PATRIC" id="fig|1173022.3.peg.4876"/>
<dbReference type="InterPro" id="IPR041617">
    <property type="entry name" value="TPR_MalT"/>
</dbReference>
<keyword evidence="2" id="KW-0472">Membrane</keyword>
<evidence type="ECO:0000256" key="2">
    <source>
        <dbReference type="SAM" id="Phobius"/>
    </source>
</evidence>
<evidence type="ECO:0000313" key="5">
    <source>
        <dbReference type="Proteomes" id="UP000010472"/>
    </source>
</evidence>
<dbReference type="PROSITE" id="PS51375">
    <property type="entry name" value="PPR"/>
    <property type="match status" value="1"/>
</dbReference>
<reference evidence="4 5" key="1">
    <citation type="submission" date="2012-06" db="EMBL/GenBank/DDBJ databases">
        <title>Finished chromosome of genome of Crinalium epipsammum PCC 9333.</title>
        <authorList>
            <consortium name="US DOE Joint Genome Institute"/>
            <person name="Gugger M."/>
            <person name="Coursin T."/>
            <person name="Rippka R."/>
            <person name="Tandeau De Marsac N."/>
            <person name="Huntemann M."/>
            <person name="Wei C.-L."/>
            <person name="Han J."/>
            <person name="Detter J.C."/>
            <person name="Han C."/>
            <person name="Tapia R."/>
            <person name="Davenport K."/>
            <person name="Daligault H."/>
            <person name="Erkkila T."/>
            <person name="Gu W."/>
            <person name="Munk A.C.C."/>
            <person name="Teshima H."/>
            <person name="Xu Y."/>
            <person name="Chain P."/>
            <person name="Chen A."/>
            <person name="Krypides N."/>
            <person name="Mavromatis K."/>
            <person name="Markowitz V."/>
            <person name="Szeto E."/>
            <person name="Ivanova N."/>
            <person name="Mikhailova N."/>
            <person name="Ovchinnikova G."/>
            <person name="Pagani I."/>
            <person name="Pati A."/>
            <person name="Goodwin L."/>
            <person name="Peters L."/>
            <person name="Pitluck S."/>
            <person name="Woyke T."/>
            <person name="Kerfeld C."/>
        </authorList>
    </citation>
    <scope>NUCLEOTIDE SEQUENCE [LARGE SCALE GENOMIC DNA]</scope>
    <source>
        <strain evidence="4 5">PCC 9333</strain>
    </source>
</reference>
<dbReference type="InterPro" id="IPR019734">
    <property type="entry name" value="TPR_rpt"/>
</dbReference>
<dbReference type="InterPro" id="IPR002885">
    <property type="entry name" value="PPR_rpt"/>
</dbReference>
<feature type="repeat" description="TPR" evidence="1">
    <location>
        <begin position="232"/>
        <end position="265"/>
    </location>
</feature>
<feature type="domain" description="MalT-like TPR region" evidence="3">
    <location>
        <begin position="134"/>
        <end position="406"/>
    </location>
</feature>
<dbReference type="SUPFAM" id="SSF48452">
    <property type="entry name" value="TPR-like"/>
    <property type="match status" value="2"/>
</dbReference>
<dbReference type="Pfam" id="PF17874">
    <property type="entry name" value="TPR_MalT"/>
    <property type="match status" value="1"/>
</dbReference>
<name>K9W666_9CYAN</name>
<evidence type="ECO:0000256" key="1">
    <source>
        <dbReference type="PROSITE-ProRule" id="PRU00339"/>
    </source>
</evidence>
<dbReference type="Gene3D" id="1.25.40.10">
    <property type="entry name" value="Tetratricopeptide repeat domain"/>
    <property type="match status" value="3"/>
</dbReference>
<protein>
    <submittedName>
        <fullName evidence="4">Tetratricopeptide TPR_1 repeat-containing protein</fullName>
    </submittedName>
</protein>
<dbReference type="InterPro" id="IPR052384">
    <property type="entry name" value="TMTC_O-mannosyltransferase"/>
</dbReference>
<dbReference type="PANTHER" id="PTHR44216:SF3">
    <property type="entry name" value="PROTEIN O-MANNOSYL-TRANSFERASE TMTC2"/>
    <property type="match status" value="1"/>
</dbReference>
<sequence>MKSSDFSEHEQPKQRKRFWLSLLIAVPIAGMLISVPLGLRLWNANFGNQLNTAYRYNFERPSPGSVTQALEQEIAFYQKRLRYDPDGGLNRASLAKVYLKMARATGETSWYLLAEQTAQESLAKLSFDNETAIVVLARVATARHDFNEAIRLAKQAEGEDDALATLVTANLATGNIKEANIAADKLVVHSPSVASLTLQALVKVAQGKDQEAIQTFQKALAAEEPEETGSSISARTLLGRLYLKRGQIKLAEGLYKEALRILPQYSPALLNLAELEVRRGNYQAAEKIYSQFFITLQRAPTVYDHVVLRGMARVKDLQGNSSEAQKWRDKAEIRLRQELTSFGHKRELARLLIERGRSKDLVEALSLIQSELPNRRDVETYDTLAWAFSSLGRWGEAQQAMQQALKSGIRDAGMFYRAGTIEQNLGNQATATAFFKKAQETDPTFDEKARQALGLGVGLLGLN</sequence>
<dbReference type="HOGENOM" id="CLU_047224_0_0_3"/>
<dbReference type="AlphaFoldDB" id="K9W666"/>
<dbReference type="STRING" id="1173022.Cri9333_4513"/>
<accession>K9W666</accession>
<dbReference type="GO" id="GO:0035269">
    <property type="term" value="P:protein O-linked glycosylation via mannose"/>
    <property type="evidence" value="ECO:0007669"/>
    <property type="project" value="TreeGrafter"/>
</dbReference>
<keyword evidence="1" id="KW-0802">TPR repeat</keyword>
<dbReference type="Proteomes" id="UP000010472">
    <property type="component" value="Chromosome"/>
</dbReference>
<evidence type="ECO:0000259" key="3">
    <source>
        <dbReference type="Pfam" id="PF17874"/>
    </source>
</evidence>
<dbReference type="InterPro" id="IPR011990">
    <property type="entry name" value="TPR-like_helical_dom_sf"/>
</dbReference>
<organism evidence="4 5">
    <name type="scientific">Crinalium epipsammum PCC 9333</name>
    <dbReference type="NCBI Taxonomy" id="1173022"/>
    <lineage>
        <taxon>Bacteria</taxon>
        <taxon>Bacillati</taxon>
        <taxon>Cyanobacteriota</taxon>
        <taxon>Cyanophyceae</taxon>
        <taxon>Gomontiellales</taxon>
        <taxon>Gomontiellaceae</taxon>
        <taxon>Crinalium</taxon>
    </lineage>
</organism>
<dbReference type="Pfam" id="PF13181">
    <property type="entry name" value="TPR_8"/>
    <property type="match status" value="1"/>
</dbReference>
<keyword evidence="2" id="KW-0812">Transmembrane</keyword>
<proteinExistence type="predicted"/>
<dbReference type="EMBL" id="CP003620">
    <property type="protein sequence ID" value="AFZ15294.1"/>
    <property type="molecule type" value="Genomic_DNA"/>
</dbReference>
<keyword evidence="5" id="KW-1185">Reference proteome</keyword>
<gene>
    <name evidence="4" type="ORF">Cri9333_4513</name>
</gene>
<dbReference type="SMART" id="SM00028">
    <property type="entry name" value="TPR"/>
    <property type="match status" value="5"/>
</dbReference>
<dbReference type="RefSeq" id="WP_015205385.1">
    <property type="nucleotide sequence ID" value="NC_019753.1"/>
</dbReference>
<keyword evidence="2" id="KW-1133">Transmembrane helix</keyword>
<feature type="transmembrane region" description="Helical" evidence="2">
    <location>
        <begin position="20"/>
        <end position="42"/>
    </location>
</feature>
<dbReference type="PROSITE" id="PS50005">
    <property type="entry name" value="TPR"/>
    <property type="match status" value="1"/>
</dbReference>
<dbReference type="eggNOG" id="COG0457">
    <property type="taxonomic scope" value="Bacteria"/>
</dbReference>
<dbReference type="GO" id="GO:0000030">
    <property type="term" value="F:mannosyltransferase activity"/>
    <property type="evidence" value="ECO:0007669"/>
    <property type="project" value="TreeGrafter"/>
</dbReference>
<dbReference type="KEGG" id="cep:Cri9333_4513"/>
<evidence type="ECO:0000313" key="4">
    <source>
        <dbReference type="EMBL" id="AFZ15294.1"/>
    </source>
</evidence>
<dbReference type="OrthoDB" id="439209at2"/>